<evidence type="ECO:0000256" key="1">
    <source>
        <dbReference type="ARBA" id="ARBA00022723"/>
    </source>
</evidence>
<dbReference type="GO" id="GO:0016925">
    <property type="term" value="P:protein sumoylation"/>
    <property type="evidence" value="ECO:0007669"/>
    <property type="project" value="TreeGrafter"/>
</dbReference>
<feature type="region of interest" description="Disordered" evidence="5">
    <location>
        <begin position="384"/>
        <end position="424"/>
    </location>
</feature>
<evidence type="ECO:0000313" key="7">
    <source>
        <dbReference type="EMBL" id="KAH3699989.1"/>
    </source>
</evidence>
<dbReference type="GO" id="GO:0003712">
    <property type="term" value="F:transcription coregulator activity"/>
    <property type="evidence" value="ECO:0007669"/>
    <property type="project" value="TreeGrafter"/>
</dbReference>
<name>A0A9D3YG69_DREPO</name>
<keyword evidence="8" id="KW-1185">Reference proteome</keyword>
<dbReference type="GO" id="GO:0006357">
    <property type="term" value="P:regulation of transcription by RNA polymerase II"/>
    <property type="evidence" value="ECO:0007669"/>
    <property type="project" value="TreeGrafter"/>
</dbReference>
<evidence type="ECO:0000256" key="2">
    <source>
        <dbReference type="ARBA" id="ARBA00022771"/>
    </source>
</evidence>
<dbReference type="InterPro" id="IPR038654">
    <property type="entry name" value="PINIT_sf"/>
</dbReference>
<evidence type="ECO:0000256" key="3">
    <source>
        <dbReference type="ARBA" id="ARBA00022833"/>
    </source>
</evidence>
<evidence type="ECO:0000256" key="5">
    <source>
        <dbReference type="SAM" id="MobiDB-lite"/>
    </source>
</evidence>
<dbReference type="GO" id="GO:0000785">
    <property type="term" value="C:chromatin"/>
    <property type="evidence" value="ECO:0007669"/>
    <property type="project" value="TreeGrafter"/>
</dbReference>
<reference evidence="7" key="1">
    <citation type="journal article" date="2019" name="bioRxiv">
        <title>The Genome of the Zebra Mussel, Dreissena polymorpha: A Resource for Invasive Species Research.</title>
        <authorList>
            <person name="McCartney M.A."/>
            <person name="Auch B."/>
            <person name="Kono T."/>
            <person name="Mallez S."/>
            <person name="Zhang Y."/>
            <person name="Obille A."/>
            <person name="Becker A."/>
            <person name="Abrahante J.E."/>
            <person name="Garbe J."/>
            <person name="Badalamenti J.P."/>
            <person name="Herman A."/>
            <person name="Mangelson H."/>
            <person name="Liachko I."/>
            <person name="Sullivan S."/>
            <person name="Sone E.D."/>
            <person name="Koren S."/>
            <person name="Silverstein K.A.T."/>
            <person name="Beckman K.B."/>
            <person name="Gohl D.M."/>
        </authorList>
    </citation>
    <scope>NUCLEOTIDE SEQUENCE</scope>
    <source>
        <strain evidence="7">Duluth1</strain>
        <tissue evidence="7">Whole animal</tissue>
    </source>
</reference>
<gene>
    <name evidence="7" type="ORF">DPMN_074952</name>
</gene>
<sequence length="639" mass="72148">MSETENGLNFPKKTEVPVKTIYNRKIPMFKMKISISPALSKMIETSTDSKGMRIVELHLRFCEYDLPLGHCKDRIPDCMVFVESQRVHIQVNDKESSVHRPVDITKACALAKYNTTLSVELGPQETKKYCMFITVVKRLEMRTILQRLLKNMPSILEAKQYIQGRFQTDSSEVQSTSYKAKLTCPIGQSRLVTPCRGDKCSHILCMEAETLVRMNEGKSVKKCFICQKPYSNIVVDKLFLLILKKVPPCVTEVQFQPDGSWSYSNNETQISSLTLDEEGIHSGIPEVDMSLHIENNNSCLEIQNCYEILPESIPDLNGTRIRVNTEEHKSITVGPTNPFDSRHRRASTDAVFSQECSGETQGIYCVDPSDELPQEKEHIDTLNTPQCRSKPTKRRTQVEKHKSSKLARCSSRVSGQKGAKSKERDIQKSLNTTIPNMLNNGSNLEKNRLNCMSQGLMQSTVILGSISDKLQETVSKSEIGSIHCKDQIDIPVNDSQEELNAMDSHAEEGKFVKIMEIVLCEWAGNKETYAELEDDKSVLNSIIDDTQLECREHGATNKSVSNKPKQTHSQQSINVGNHTHLLLLDKLISNTFTCSICKEEFGLTKVYENLDERLCIDCARKEGVLSLSLYNIINTYEGK</sequence>
<evidence type="ECO:0000256" key="4">
    <source>
        <dbReference type="PROSITE-ProRule" id="PRU00452"/>
    </source>
</evidence>
<dbReference type="Pfam" id="PF02891">
    <property type="entry name" value="zf-MIZ"/>
    <property type="match status" value="1"/>
</dbReference>
<organism evidence="7 8">
    <name type="scientific">Dreissena polymorpha</name>
    <name type="common">Zebra mussel</name>
    <name type="synonym">Mytilus polymorpha</name>
    <dbReference type="NCBI Taxonomy" id="45954"/>
    <lineage>
        <taxon>Eukaryota</taxon>
        <taxon>Metazoa</taxon>
        <taxon>Spiralia</taxon>
        <taxon>Lophotrochozoa</taxon>
        <taxon>Mollusca</taxon>
        <taxon>Bivalvia</taxon>
        <taxon>Autobranchia</taxon>
        <taxon>Heteroconchia</taxon>
        <taxon>Euheterodonta</taxon>
        <taxon>Imparidentia</taxon>
        <taxon>Neoheterodontei</taxon>
        <taxon>Myida</taxon>
        <taxon>Dreissenoidea</taxon>
        <taxon>Dreissenidae</taxon>
        <taxon>Dreissena</taxon>
    </lineage>
</organism>
<keyword evidence="3" id="KW-0862">Zinc</keyword>
<dbReference type="InterPro" id="IPR004181">
    <property type="entry name" value="Znf_MIZ"/>
</dbReference>
<dbReference type="Gene3D" id="2.60.120.780">
    <property type="entry name" value="PINIT domain"/>
    <property type="match status" value="1"/>
</dbReference>
<keyword evidence="1" id="KW-0479">Metal-binding</keyword>
<comment type="caution">
    <text evidence="7">The sequence shown here is derived from an EMBL/GenBank/DDBJ whole genome shotgun (WGS) entry which is preliminary data.</text>
</comment>
<feature type="domain" description="SP-RING-type" evidence="6">
    <location>
        <begin position="169"/>
        <end position="252"/>
    </location>
</feature>
<dbReference type="AlphaFoldDB" id="A0A9D3YG69"/>
<dbReference type="EMBL" id="JAIWYP010000015">
    <property type="protein sequence ID" value="KAH3699989.1"/>
    <property type="molecule type" value="Genomic_DNA"/>
</dbReference>
<proteinExistence type="predicted"/>
<dbReference type="PANTHER" id="PTHR10782">
    <property type="entry name" value="ZINC FINGER MIZ DOMAIN-CONTAINING PROTEIN"/>
    <property type="match status" value="1"/>
</dbReference>
<accession>A0A9D3YG69</accession>
<dbReference type="InterPro" id="IPR013083">
    <property type="entry name" value="Znf_RING/FYVE/PHD"/>
</dbReference>
<dbReference type="GO" id="GO:0061665">
    <property type="term" value="F:SUMO ligase activity"/>
    <property type="evidence" value="ECO:0007669"/>
    <property type="project" value="TreeGrafter"/>
</dbReference>
<evidence type="ECO:0000259" key="6">
    <source>
        <dbReference type="PROSITE" id="PS51044"/>
    </source>
</evidence>
<dbReference type="GO" id="GO:0008270">
    <property type="term" value="F:zinc ion binding"/>
    <property type="evidence" value="ECO:0007669"/>
    <property type="project" value="UniProtKB-KW"/>
</dbReference>
<dbReference type="Proteomes" id="UP000828390">
    <property type="component" value="Unassembled WGS sequence"/>
</dbReference>
<reference evidence="7" key="2">
    <citation type="submission" date="2020-11" db="EMBL/GenBank/DDBJ databases">
        <authorList>
            <person name="McCartney M.A."/>
            <person name="Auch B."/>
            <person name="Kono T."/>
            <person name="Mallez S."/>
            <person name="Becker A."/>
            <person name="Gohl D.M."/>
            <person name="Silverstein K.A.T."/>
            <person name="Koren S."/>
            <person name="Bechman K.B."/>
            <person name="Herman A."/>
            <person name="Abrahante J.E."/>
            <person name="Garbe J."/>
        </authorList>
    </citation>
    <scope>NUCLEOTIDE SEQUENCE</scope>
    <source>
        <strain evidence="7">Duluth1</strain>
        <tissue evidence="7">Whole animal</tissue>
    </source>
</reference>
<protein>
    <recommendedName>
        <fullName evidence="6">SP-RING-type domain-containing protein</fullName>
    </recommendedName>
</protein>
<keyword evidence="2 4" id="KW-0863">Zinc-finger</keyword>
<dbReference type="Gene3D" id="3.30.40.10">
    <property type="entry name" value="Zinc/RING finger domain, C3HC4 (zinc finger)"/>
    <property type="match status" value="1"/>
</dbReference>
<evidence type="ECO:0000313" key="8">
    <source>
        <dbReference type="Proteomes" id="UP000828390"/>
    </source>
</evidence>
<dbReference type="PANTHER" id="PTHR10782:SF94">
    <property type="entry name" value="SUPPRESSOR OF VARIEGATION 2-10, ISOFORM I"/>
    <property type="match status" value="1"/>
</dbReference>
<dbReference type="PROSITE" id="PS51044">
    <property type="entry name" value="ZF_SP_RING"/>
    <property type="match status" value="1"/>
</dbReference>